<keyword evidence="3 5" id="KW-0238">DNA-binding</keyword>
<dbReference type="SMART" id="SM00301">
    <property type="entry name" value="DM"/>
    <property type="match status" value="1"/>
</dbReference>
<dbReference type="PANTHER" id="PTHR12322:SF116">
    <property type="entry name" value="DOUBLESEX-MAB RELATED 99B"/>
    <property type="match status" value="1"/>
</dbReference>
<comment type="subcellular location">
    <subcellularLocation>
        <location evidence="5">Nucleus</location>
    </subcellularLocation>
</comment>
<dbReference type="SUPFAM" id="SSF82927">
    <property type="entry name" value="Cysteine-rich DNA binding domain, (DM domain)"/>
    <property type="match status" value="1"/>
</dbReference>
<dbReference type="Pfam" id="PF00751">
    <property type="entry name" value="DM"/>
    <property type="match status" value="1"/>
</dbReference>
<evidence type="ECO:0000256" key="3">
    <source>
        <dbReference type="ARBA" id="ARBA00023125"/>
    </source>
</evidence>
<evidence type="ECO:0000256" key="5">
    <source>
        <dbReference type="PROSITE-ProRule" id="PRU00070"/>
    </source>
</evidence>
<dbReference type="GO" id="GO:0007548">
    <property type="term" value="P:sex differentiation"/>
    <property type="evidence" value="ECO:0007669"/>
    <property type="project" value="TreeGrafter"/>
</dbReference>
<proteinExistence type="predicted"/>
<evidence type="ECO:0000313" key="8">
    <source>
        <dbReference type="Proteomes" id="UP000515154"/>
    </source>
</evidence>
<dbReference type="InterPro" id="IPR001275">
    <property type="entry name" value="DM_DNA-bd"/>
</dbReference>
<keyword evidence="4 5" id="KW-0539">Nucleus</keyword>
<reference evidence="9" key="1">
    <citation type="submission" date="2025-08" db="UniProtKB">
        <authorList>
            <consortium name="RefSeq"/>
        </authorList>
    </citation>
    <scope>IDENTIFICATION</scope>
</reference>
<evidence type="ECO:0000256" key="6">
    <source>
        <dbReference type="SAM" id="MobiDB-lite"/>
    </source>
</evidence>
<sequence>MNVKKVYPTSYRNPKCSRCRNHGSDAKMKGHKGFCPYILCNCMKCILVEERRRISRQQILLQRHPDINVKDIFKGCIRCEKFCQQVTDYSNCVNADSFMPSPNTYPVVQQINGNQSMPSVNVPLNLQMPSTQPPPCRIYSSSPQPDFGYYTPKTPFAISNYPAATSSKMSDVHSSNSNISSSSSSSSNSISSTTTTTATTTGTTTSANNTMYYTPVQVATNGMASSEFSPSYIYPGNGYQLARPPQNLGFGNYNRPPLIWNTFNYPVNSWPQKFCDSSVPSNANKMQIPENLSFKSADNSLKSCKLAADTTK</sequence>
<protein>
    <submittedName>
        <fullName evidence="9">Doublesex- and mab-3-related transcription factor 1-like</fullName>
    </submittedName>
</protein>
<dbReference type="PROSITE" id="PS50809">
    <property type="entry name" value="DM_2"/>
    <property type="match status" value="1"/>
</dbReference>
<dbReference type="RefSeq" id="XP_036368911.1">
    <property type="nucleotide sequence ID" value="XM_036513018.1"/>
</dbReference>
<evidence type="ECO:0000259" key="7">
    <source>
        <dbReference type="PROSITE" id="PS50809"/>
    </source>
</evidence>
<feature type="domain" description="DM" evidence="7">
    <location>
        <begin position="16"/>
        <end position="63"/>
    </location>
</feature>
<dbReference type="PANTHER" id="PTHR12322">
    <property type="entry name" value="DOUBLESEX AND MAB-3 RELATED TRANSCRIPTION FACTOR DMRT"/>
    <property type="match status" value="1"/>
</dbReference>
<keyword evidence="1 5" id="KW-0479">Metal-binding</keyword>
<evidence type="ECO:0000313" key="9">
    <source>
        <dbReference type="RefSeq" id="XP_036368911.1"/>
    </source>
</evidence>
<dbReference type="GO" id="GO:0005634">
    <property type="term" value="C:nucleus"/>
    <property type="evidence" value="ECO:0007669"/>
    <property type="project" value="UniProtKB-SubCell"/>
</dbReference>
<evidence type="ECO:0000256" key="1">
    <source>
        <dbReference type="ARBA" id="ARBA00022723"/>
    </source>
</evidence>
<gene>
    <name evidence="9" type="primary">LOC115224059</name>
</gene>
<feature type="region of interest" description="Disordered" evidence="6">
    <location>
        <begin position="167"/>
        <end position="208"/>
    </location>
</feature>
<evidence type="ECO:0000256" key="2">
    <source>
        <dbReference type="ARBA" id="ARBA00022833"/>
    </source>
</evidence>
<dbReference type="AlphaFoldDB" id="A0A7E6FMJ1"/>
<dbReference type="GO" id="GO:0000981">
    <property type="term" value="F:DNA-binding transcription factor activity, RNA polymerase II-specific"/>
    <property type="evidence" value="ECO:0007669"/>
    <property type="project" value="TreeGrafter"/>
</dbReference>
<keyword evidence="2 5" id="KW-0862">Zinc</keyword>
<organism evidence="8 9">
    <name type="scientific">Octopus sinensis</name>
    <name type="common">East Asian common octopus</name>
    <dbReference type="NCBI Taxonomy" id="2607531"/>
    <lineage>
        <taxon>Eukaryota</taxon>
        <taxon>Metazoa</taxon>
        <taxon>Spiralia</taxon>
        <taxon>Lophotrochozoa</taxon>
        <taxon>Mollusca</taxon>
        <taxon>Cephalopoda</taxon>
        <taxon>Coleoidea</taxon>
        <taxon>Octopodiformes</taxon>
        <taxon>Octopoda</taxon>
        <taxon>Incirrata</taxon>
        <taxon>Octopodidae</taxon>
        <taxon>Octopus</taxon>
    </lineage>
</organism>
<dbReference type="Gene3D" id="4.10.1040.10">
    <property type="entry name" value="DM DNA-binding domain"/>
    <property type="match status" value="1"/>
</dbReference>
<accession>A0A7E6FMJ1</accession>
<dbReference type="GO" id="GO:0000978">
    <property type="term" value="F:RNA polymerase II cis-regulatory region sequence-specific DNA binding"/>
    <property type="evidence" value="ECO:0007669"/>
    <property type="project" value="TreeGrafter"/>
</dbReference>
<feature type="compositionally biased region" description="Low complexity" evidence="6">
    <location>
        <begin position="174"/>
        <end position="208"/>
    </location>
</feature>
<feature type="DNA-binding region" description="DM" evidence="5">
    <location>
        <begin position="16"/>
        <end position="63"/>
    </location>
</feature>
<keyword evidence="8" id="KW-1185">Reference proteome</keyword>
<dbReference type="InterPro" id="IPR036407">
    <property type="entry name" value="DM_DNA-bd_sf"/>
</dbReference>
<dbReference type="GO" id="GO:0046872">
    <property type="term" value="F:metal ion binding"/>
    <property type="evidence" value="ECO:0007669"/>
    <property type="project" value="UniProtKB-KW"/>
</dbReference>
<dbReference type="PROSITE" id="PS40000">
    <property type="entry name" value="DM_1"/>
    <property type="match status" value="1"/>
</dbReference>
<dbReference type="KEGG" id="osn:115224059"/>
<name>A0A7E6FMJ1_9MOLL</name>
<dbReference type="InterPro" id="IPR026607">
    <property type="entry name" value="DMRT"/>
</dbReference>
<evidence type="ECO:0000256" key="4">
    <source>
        <dbReference type="ARBA" id="ARBA00023242"/>
    </source>
</evidence>
<dbReference type="Proteomes" id="UP000515154">
    <property type="component" value="Linkage group LG24"/>
</dbReference>